<dbReference type="InterPro" id="IPR047259">
    <property type="entry name" value="QUIRKY-like"/>
</dbReference>
<name>A0AAN9FQD2_CROPI</name>
<feature type="domain" description="C2" evidence="9">
    <location>
        <begin position="16"/>
        <end position="140"/>
    </location>
</feature>
<dbReference type="SMART" id="SM00239">
    <property type="entry name" value="C2"/>
    <property type="match status" value="3"/>
</dbReference>
<keyword evidence="5" id="KW-0106">Calcium</keyword>
<protein>
    <recommendedName>
        <fullName evidence="9">C2 domain-containing protein</fullName>
    </recommendedName>
</protein>
<evidence type="ECO:0000256" key="7">
    <source>
        <dbReference type="ARBA" id="ARBA00023136"/>
    </source>
</evidence>
<evidence type="ECO:0000259" key="9">
    <source>
        <dbReference type="PROSITE" id="PS50004"/>
    </source>
</evidence>
<organism evidence="10 11">
    <name type="scientific">Crotalaria pallida</name>
    <name type="common">Smooth rattlebox</name>
    <name type="synonym">Crotalaria striata</name>
    <dbReference type="NCBI Taxonomy" id="3830"/>
    <lineage>
        <taxon>Eukaryota</taxon>
        <taxon>Viridiplantae</taxon>
        <taxon>Streptophyta</taxon>
        <taxon>Embryophyta</taxon>
        <taxon>Tracheophyta</taxon>
        <taxon>Spermatophyta</taxon>
        <taxon>Magnoliopsida</taxon>
        <taxon>eudicotyledons</taxon>
        <taxon>Gunneridae</taxon>
        <taxon>Pentapetalae</taxon>
        <taxon>rosids</taxon>
        <taxon>fabids</taxon>
        <taxon>Fabales</taxon>
        <taxon>Fabaceae</taxon>
        <taxon>Papilionoideae</taxon>
        <taxon>50 kb inversion clade</taxon>
        <taxon>genistoids sensu lato</taxon>
        <taxon>core genistoids</taxon>
        <taxon>Crotalarieae</taxon>
        <taxon>Crotalaria</taxon>
    </lineage>
</organism>
<keyword evidence="7 8" id="KW-0472">Membrane</keyword>
<feature type="domain" description="C2" evidence="9">
    <location>
        <begin position="333"/>
        <end position="456"/>
    </location>
</feature>
<evidence type="ECO:0000256" key="8">
    <source>
        <dbReference type="SAM" id="Phobius"/>
    </source>
</evidence>
<evidence type="ECO:0000256" key="4">
    <source>
        <dbReference type="ARBA" id="ARBA00022737"/>
    </source>
</evidence>
<comment type="caution">
    <text evidence="10">The sequence shown here is derived from an EMBL/GenBank/DDBJ whole genome shotgun (WGS) entry which is preliminary data.</text>
</comment>
<dbReference type="Proteomes" id="UP001372338">
    <property type="component" value="Unassembled WGS sequence"/>
</dbReference>
<dbReference type="CDD" id="cd08378">
    <property type="entry name" value="C2B_MCTP_PRT_plant"/>
    <property type="match status" value="1"/>
</dbReference>
<evidence type="ECO:0000256" key="1">
    <source>
        <dbReference type="ARBA" id="ARBA00004141"/>
    </source>
</evidence>
<evidence type="ECO:0000313" key="11">
    <source>
        <dbReference type="Proteomes" id="UP001372338"/>
    </source>
</evidence>
<dbReference type="PANTHER" id="PTHR31425">
    <property type="entry name" value="PHOSPHORIBOSYLANTHRANILATE TRANSFERASE ISOFORM 1"/>
    <property type="match status" value="1"/>
</dbReference>
<accession>A0AAN9FQD2</accession>
<dbReference type="PROSITE" id="PS50004">
    <property type="entry name" value="C2"/>
    <property type="match status" value="3"/>
</dbReference>
<dbReference type="GO" id="GO:0016020">
    <property type="term" value="C:membrane"/>
    <property type="evidence" value="ECO:0007669"/>
    <property type="project" value="UniProtKB-SubCell"/>
</dbReference>
<dbReference type="CDD" id="cd08379">
    <property type="entry name" value="C2D_MCTP_PRT_plant"/>
    <property type="match status" value="1"/>
</dbReference>
<dbReference type="Pfam" id="PF00168">
    <property type="entry name" value="C2"/>
    <property type="match status" value="3"/>
</dbReference>
<evidence type="ECO:0000256" key="2">
    <source>
        <dbReference type="ARBA" id="ARBA00007923"/>
    </source>
</evidence>
<proteinExistence type="inferred from homology"/>
<dbReference type="SUPFAM" id="SSF49562">
    <property type="entry name" value="C2 domain (Calcium/lipid-binding domain, CaLB)"/>
    <property type="match status" value="3"/>
</dbReference>
<evidence type="ECO:0000313" key="10">
    <source>
        <dbReference type="EMBL" id="KAK7277018.1"/>
    </source>
</evidence>
<dbReference type="InterPro" id="IPR047255">
    <property type="entry name" value="C2D_MCTP_PRT_plant"/>
</dbReference>
<keyword evidence="6 8" id="KW-1133">Transmembrane helix</keyword>
<dbReference type="FunFam" id="2.60.40.150:FF:000090">
    <property type="entry name" value="C2 domain-containing protein"/>
    <property type="match status" value="1"/>
</dbReference>
<dbReference type="AlphaFoldDB" id="A0AAN9FQD2"/>
<comment type="subcellular location">
    <subcellularLocation>
        <location evidence="1">Membrane</location>
        <topology evidence="1">Multi-pass membrane protein</topology>
    </subcellularLocation>
</comment>
<dbReference type="Gene3D" id="2.60.40.150">
    <property type="entry name" value="C2 domain"/>
    <property type="match status" value="3"/>
</dbReference>
<sequence length="759" mass="86451">MTNQKVDFKLKDISPRMGAKNGGITSTTDLVEITLFLFVRIVRARGLHAYGPHGCHPYVELKIGKLKGTTLCFSSSFNPEWNQVFAFDKGRIQIQDATLEMTMKDNMVRFDEFTMGGISLAISDIPTRFPTDSALAPQWYGLQDQKGQRCSGELMLSCWVGTQADEAFHEACHLDAASIGVYNIDATRSQIYIMPRIWCLRVNLVQAKFMVLEENKTEYSQILIQVTLGDLTLRSKVVKINNGNPKWNEDLLFVVAEPIDQKLVFSLEQVTESGHKKSLGACVFPVKNADRRIDGSPASTTTIEVKQNEGFVGRLDVISLDGGYHIFDEDPQCSSDLNPTAKKLSRPVIGVFEMGILSATGLPAVKAMNHTDAYCVAKYGPKWVRTRTVVSSLAPKWNEQYSWDVYDPCTFITVSVFDNCQLHEGDRAAGSMDTRIGKVRIRLSELEFGRIYSNSYPLIQLQPSGLKRMGEIQLAFRCRCFSTLNLCKVYMLPMLPRLHFTIPLSPTQCEALRKQTIAVVSSHMSKTEPPLRREVVEYMLDSRERMWSLRRGRADFERINILMSGLVALYTRFDEARKWKDGFSLITICVLLFGVIFHPPYLLFTMFGWLIINVGQQYQKRPRQLSHLDLQLSHVYTASVDELEEEFDPIPSRFEDHIIRNRYDRLRITAGKYIALMGRLATRGEKLQSLLSWQDPIATMLILFLCLLSGIVTFIVPFRVTVIVFFLYLLRHPIFRSPLPSFLENWVSRMPSKLDSMII</sequence>
<dbReference type="InterPro" id="IPR047257">
    <property type="entry name" value="C2B_MCTP_PRT_plant"/>
</dbReference>
<keyword evidence="3 8" id="KW-0812">Transmembrane</keyword>
<comment type="similarity">
    <text evidence="2">Belongs to the MCTP family.</text>
</comment>
<evidence type="ECO:0000256" key="5">
    <source>
        <dbReference type="ARBA" id="ARBA00022837"/>
    </source>
</evidence>
<dbReference type="InterPro" id="IPR000008">
    <property type="entry name" value="C2_dom"/>
</dbReference>
<gene>
    <name evidence="10" type="ORF">RIF29_18167</name>
</gene>
<evidence type="ECO:0000256" key="3">
    <source>
        <dbReference type="ARBA" id="ARBA00022692"/>
    </source>
</evidence>
<feature type="domain" description="C2" evidence="9">
    <location>
        <begin position="178"/>
        <end position="300"/>
    </location>
</feature>
<keyword evidence="4" id="KW-0677">Repeat</keyword>
<reference evidence="10 11" key="1">
    <citation type="submission" date="2024-01" db="EMBL/GenBank/DDBJ databases">
        <title>The genomes of 5 underutilized Papilionoideae crops provide insights into root nodulation and disease resistanc.</title>
        <authorList>
            <person name="Yuan L."/>
        </authorList>
    </citation>
    <scope>NUCLEOTIDE SEQUENCE [LARGE SCALE GENOMIC DNA]</scope>
    <source>
        <strain evidence="10">ZHUSHIDOU_FW_LH</strain>
        <tissue evidence="10">Leaf</tissue>
    </source>
</reference>
<keyword evidence="11" id="KW-1185">Reference proteome</keyword>
<dbReference type="Pfam" id="PF08372">
    <property type="entry name" value="PRT_C"/>
    <property type="match status" value="1"/>
</dbReference>
<evidence type="ECO:0000256" key="6">
    <source>
        <dbReference type="ARBA" id="ARBA00022989"/>
    </source>
</evidence>
<feature type="transmembrane region" description="Helical" evidence="8">
    <location>
        <begin position="585"/>
        <end position="612"/>
    </location>
</feature>
<dbReference type="EMBL" id="JAYWIO010000003">
    <property type="protein sequence ID" value="KAK7277018.1"/>
    <property type="molecule type" value="Genomic_DNA"/>
</dbReference>
<dbReference type="InterPro" id="IPR013583">
    <property type="entry name" value="MCTP_C"/>
</dbReference>
<feature type="transmembrane region" description="Helical" evidence="8">
    <location>
        <begin position="697"/>
        <end position="730"/>
    </location>
</feature>
<dbReference type="PANTHER" id="PTHR31425:SF41">
    <property type="entry name" value="ANTHRANILATE PHOSPHORIBOSYLTRANSFERASE-LIKE PROTEIN"/>
    <property type="match status" value="1"/>
</dbReference>
<dbReference type="InterPro" id="IPR035892">
    <property type="entry name" value="C2_domain_sf"/>
</dbReference>